<dbReference type="GO" id="GO:0005524">
    <property type="term" value="F:ATP binding"/>
    <property type="evidence" value="ECO:0007669"/>
    <property type="project" value="UniProtKB-KW"/>
</dbReference>
<dbReference type="EC" id="6.3.4.19" evidence="6"/>
<keyword evidence="9" id="KW-1185">Reference proteome</keyword>
<keyword evidence="3" id="KW-0547">Nucleotide-binding</keyword>
<dbReference type="GO" id="GO:0005737">
    <property type="term" value="C:cytoplasm"/>
    <property type="evidence" value="ECO:0007669"/>
    <property type="project" value="UniProtKB-SubCell"/>
</dbReference>
<dbReference type="Gene3D" id="3.40.50.620">
    <property type="entry name" value="HUPs"/>
    <property type="match status" value="1"/>
</dbReference>
<evidence type="ECO:0000256" key="5">
    <source>
        <dbReference type="ARBA" id="ARBA00048539"/>
    </source>
</evidence>
<dbReference type="GO" id="GO:0032267">
    <property type="term" value="F:tRNA(Ile)-lysidine synthase activity"/>
    <property type="evidence" value="ECO:0007669"/>
    <property type="project" value="UniProtKB-EC"/>
</dbReference>
<dbReference type="PANTHER" id="PTHR43033:SF1">
    <property type="entry name" value="TRNA(ILE)-LYSIDINE SYNTHASE-RELATED"/>
    <property type="match status" value="1"/>
</dbReference>
<evidence type="ECO:0000256" key="1">
    <source>
        <dbReference type="ARBA" id="ARBA00022598"/>
    </source>
</evidence>
<keyword evidence="4" id="KW-0067">ATP-binding</keyword>
<protein>
    <recommendedName>
        <fullName evidence="6">tRNA(Ile)-lysidine synthase</fullName>
        <ecNumber evidence="6">6.3.4.19</ecNumber>
    </recommendedName>
    <alternativeName>
        <fullName evidence="6">tRNA(Ile)-2-lysyl-cytidine synthase</fullName>
    </alternativeName>
    <alternativeName>
        <fullName evidence="6">tRNA(Ile)-lysidine synthetase</fullName>
    </alternativeName>
</protein>
<dbReference type="InterPro" id="IPR011063">
    <property type="entry name" value="TilS/TtcA_N"/>
</dbReference>
<evidence type="ECO:0000259" key="7">
    <source>
        <dbReference type="Pfam" id="PF01171"/>
    </source>
</evidence>
<feature type="domain" description="tRNA(Ile)-lysidine/2-thiocytidine synthase N-terminal" evidence="7">
    <location>
        <begin position="3"/>
        <end position="168"/>
    </location>
</feature>
<gene>
    <name evidence="6" type="primary">tilS</name>
    <name evidence="8" type="ORF">AIOL_004463</name>
</gene>
<proteinExistence type="inferred from homology"/>
<dbReference type="CDD" id="cd01992">
    <property type="entry name" value="TilS_N"/>
    <property type="match status" value="1"/>
</dbReference>
<comment type="subcellular location">
    <subcellularLocation>
        <location evidence="6">Cytoplasm</location>
    </subcellularLocation>
</comment>
<comment type="function">
    <text evidence="6">Ligates lysine onto the cytidine present at position 34 of the AUA codon-specific tRNA(Ile) that contains the anticodon CAU, in an ATP-dependent manner. Cytidine is converted to lysidine, thus changing the amino acid specificity of the tRNA from methionine to isoleucine.</text>
</comment>
<accession>A0A0J9EA07</accession>
<evidence type="ECO:0000256" key="6">
    <source>
        <dbReference type="HAMAP-Rule" id="MF_01161"/>
    </source>
</evidence>
<dbReference type="InterPro" id="IPR012094">
    <property type="entry name" value="tRNA_Ile_lys_synt"/>
</dbReference>
<dbReference type="OrthoDB" id="9807403at2"/>
<dbReference type="AlphaFoldDB" id="A0A0J9EA07"/>
<dbReference type="NCBIfam" id="TIGR02432">
    <property type="entry name" value="lysidine_TilS_N"/>
    <property type="match status" value="1"/>
</dbReference>
<evidence type="ECO:0000256" key="2">
    <source>
        <dbReference type="ARBA" id="ARBA00022694"/>
    </source>
</evidence>
<dbReference type="InterPro" id="IPR014729">
    <property type="entry name" value="Rossmann-like_a/b/a_fold"/>
</dbReference>
<organism evidence="8 9">
    <name type="scientific">Candidatus Rhodobacter oscarellae</name>
    <dbReference type="NCBI Taxonomy" id="1675527"/>
    <lineage>
        <taxon>Bacteria</taxon>
        <taxon>Pseudomonadati</taxon>
        <taxon>Pseudomonadota</taxon>
        <taxon>Alphaproteobacteria</taxon>
        <taxon>Rhodobacterales</taxon>
        <taxon>Rhodobacter group</taxon>
        <taxon>Rhodobacter</taxon>
    </lineage>
</organism>
<comment type="similarity">
    <text evidence="6">Belongs to the tRNA(Ile)-lysidine synthase family.</text>
</comment>
<evidence type="ECO:0000313" key="9">
    <source>
        <dbReference type="Proteomes" id="UP000037178"/>
    </source>
</evidence>
<evidence type="ECO:0000256" key="3">
    <source>
        <dbReference type="ARBA" id="ARBA00022741"/>
    </source>
</evidence>
<dbReference type="PANTHER" id="PTHR43033">
    <property type="entry name" value="TRNA(ILE)-LYSIDINE SYNTHASE-RELATED"/>
    <property type="match status" value="1"/>
</dbReference>
<dbReference type="SUPFAM" id="SSF52402">
    <property type="entry name" value="Adenine nucleotide alpha hydrolases-like"/>
    <property type="match status" value="1"/>
</dbReference>
<dbReference type="InterPro" id="IPR012795">
    <property type="entry name" value="tRNA_Ile_lys_synt_N"/>
</dbReference>
<sequence length="389" mass="43301">MATLLLFVRAAQTRSVDIHAVTVDHKLRPEAAEEAVFVAKTCADLGVPHTTLSWEHGDITGNLQDQARRARYRLIAEWAHAHNIAHVALGHTVDDQAETVLMKLARSAGVDGLAGMSRSFEQDGVRFERPLLSFSRQDLRACLQRNNLGWVEDPSNTDERFDRVKARNVLAMLAPLGIDAERLGAVAHNAAMAKWALDHYMRQEAGTLVQEESGDLILTRSPKLPVPQEIERRLLVQAIQWVSGADHPVRYSALVSMDAAFIQADTHTLSGCLLRLDASNGILNQKLRITREHNAVKDLTARTDEIWDGRWVLEGPHAPDLEIRALGEDGLRQVTDWRDSGMPRVSLLSSPGVWRGAELISAPIAGYLNGWRAKLVESRDDFAAWLIRR</sequence>
<comment type="caution">
    <text evidence="6">Lacks conserved residue(s) required for the propagation of feature annotation.</text>
</comment>
<dbReference type="PATRIC" id="fig|1675527.3.peg.4667"/>
<dbReference type="Proteomes" id="UP000037178">
    <property type="component" value="Unassembled WGS sequence"/>
</dbReference>
<keyword evidence="1 6" id="KW-0436">Ligase</keyword>
<name>A0A0J9EA07_9RHOB</name>
<evidence type="ECO:0000313" key="8">
    <source>
        <dbReference type="EMBL" id="KMW59481.1"/>
    </source>
</evidence>
<comment type="catalytic activity">
    <reaction evidence="5 6">
        <text>cytidine(34) in tRNA(Ile2) + L-lysine + ATP = lysidine(34) in tRNA(Ile2) + AMP + diphosphate + H(+)</text>
        <dbReference type="Rhea" id="RHEA:43744"/>
        <dbReference type="Rhea" id="RHEA-COMP:10625"/>
        <dbReference type="Rhea" id="RHEA-COMP:10670"/>
        <dbReference type="ChEBI" id="CHEBI:15378"/>
        <dbReference type="ChEBI" id="CHEBI:30616"/>
        <dbReference type="ChEBI" id="CHEBI:32551"/>
        <dbReference type="ChEBI" id="CHEBI:33019"/>
        <dbReference type="ChEBI" id="CHEBI:82748"/>
        <dbReference type="ChEBI" id="CHEBI:83665"/>
        <dbReference type="ChEBI" id="CHEBI:456215"/>
        <dbReference type="EC" id="6.3.4.19"/>
    </reaction>
</comment>
<dbReference type="EMBL" id="LFTY01000002">
    <property type="protein sequence ID" value="KMW59481.1"/>
    <property type="molecule type" value="Genomic_DNA"/>
</dbReference>
<evidence type="ECO:0000256" key="4">
    <source>
        <dbReference type="ARBA" id="ARBA00022840"/>
    </source>
</evidence>
<dbReference type="Pfam" id="PF01171">
    <property type="entry name" value="ATP_bind_3"/>
    <property type="match status" value="1"/>
</dbReference>
<reference evidence="8 9" key="1">
    <citation type="submission" date="2015-06" db="EMBL/GenBank/DDBJ databases">
        <title>Draft genome sequence of an Alphaproteobacteria species associated to the Mediterranean sponge Oscarella lobularis.</title>
        <authorList>
            <person name="Jourda C."/>
            <person name="Santini S."/>
            <person name="Claverie J.-M."/>
        </authorList>
    </citation>
    <scope>NUCLEOTIDE SEQUENCE [LARGE SCALE GENOMIC DNA]</scope>
    <source>
        <strain evidence="8">IGS</strain>
    </source>
</reference>
<keyword evidence="2 6" id="KW-0819">tRNA processing</keyword>
<dbReference type="STRING" id="1675527.AIOL_004463"/>
<dbReference type="GO" id="GO:0006400">
    <property type="term" value="P:tRNA modification"/>
    <property type="evidence" value="ECO:0007669"/>
    <property type="project" value="UniProtKB-UniRule"/>
</dbReference>
<comment type="caution">
    <text evidence="8">The sequence shown here is derived from an EMBL/GenBank/DDBJ whole genome shotgun (WGS) entry which is preliminary data.</text>
</comment>
<keyword evidence="6" id="KW-0963">Cytoplasm</keyword>
<dbReference type="HAMAP" id="MF_01161">
    <property type="entry name" value="tRNA_Ile_lys_synt"/>
    <property type="match status" value="1"/>
</dbReference>